<accession>A0A0L9UMQ4</accession>
<dbReference type="Proteomes" id="UP000053144">
    <property type="component" value="Chromosome 5"/>
</dbReference>
<evidence type="ECO:0000256" key="1">
    <source>
        <dbReference type="SAM" id="MobiDB-lite"/>
    </source>
</evidence>
<evidence type="ECO:0000313" key="2">
    <source>
        <dbReference type="EMBL" id="KOM44018.1"/>
    </source>
</evidence>
<protein>
    <submittedName>
        <fullName evidence="2">Uncharacterized protein</fullName>
    </submittedName>
</protein>
<dbReference type="Pfam" id="PF03004">
    <property type="entry name" value="Transposase_24"/>
    <property type="match status" value="1"/>
</dbReference>
<sequence length="322" mass="35114">MASDGCDPPIPPLAKSDKEKGKKKSYMVKLLNRFNNVNASSSQPYTPTSTSIARFVPPPLQVTGLTPTAPSIPPSLEVPAFTPSPQQFAADQWTLPSPHVGSNPTTPTNMPSPPPIGDNPPHSSSAANDFEDVSNNRPIITPIGGGVHEHAIRLSQELGRSVHVDEIFQQTHIRASTGQFVDERSRRTHEEFEAKFSQIRSETAFVGASACSPLDPADEERLRNQCWLDVAGGRYKGRVYGIGNVSAQDDCVDSYIQQTQASSSQQPMADDISNLHTRVSTHDDQLRQMNSQLQGFIGVIMQYLPPPAVAIAQQFFQSQNQS</sequence>
<dbReference type="InterPro" id="IPR004252">
    <property type="entry name" value="Probable_transposase_24"/>
</dbReference>
<gene>
    <name evidence="2" type="ORF">LR48_Vigan05g162300</name>
</gene>
<dbReference type="EMBL" id="CM003375">
    <property type="protein sequence ID" value="KOM44018.1"/>
    <property type="molecule type" value="Genomic_DNA"/>
</dbReference>
<proteinExistence type="predicted"/>
<feature type="region of interest" description="Disordered" evidence="1">
    <location>
        <begin position="93"/>
        <end position="140"/>
    </location>
</feature>
<dbReference type="Gramene" id="KOM44018">
    <property type="protein sequence ID" value="KOM44018"/>
    <property type="gene ID" value="LR48_Vigan05g162300"/>
</dbReference>
<organism evidence="2 3">
    <name type="scientific">Phaseolus angularis</name>
    <name type="common">Azuki bean</name>
    <name type="synonym">Vigna angularis</name>
    <dbReference type="NCBI Taxonomy" id="3914"/>
    <lineage>
        <taxon>Eukaryota</taxon>
        <taxon>Viridiplantae</taxon>
        <taxon>Streptophyta</taxon>
        <taxon>Embryophyta</taxon>
        <taxon>Tracheophyta</taxon>
        <taxon>Spermatophyta</taxon>
        <taxon>Magnoliopsida</taxon>
        <taxon>eudicotyledons</taxon>
        <taxon>Gunneridae</taxon>
        <taxon>Pentapetalae</taxon>
        <taxon>rosids</taxon>
        <taxon>fabids</taxon>
        <taxon>Fabales</taxon>
        <taxon>Fabaceae</taxon>
        <taxon>Papilionoideae</taxon>
        <taxon>50 kb inversion clade</taxon>
        <taxon>NPAAA clade</taxon>
        <taxon>indigoferoid/millettioid clade</taxon>
        <taxon>Phaseoleae</taxon>
        <taxon>Vigna</taxon>
    </lineage>
</organism>
<name>A0A0L9UMQ4_PHAAN</name>
<dbReference type="AlphaFoldDB" id="A0A0L9UMQ4"/>
<feature type="compositionally biased region" description="Polar residues" evidence="1">
    <location>
        <begin position="121"/>
        <end position="138"/>
    </location>
</feature>
<evidence type="ECO:0000313" key="3">
    <source>
        <dbReference type="Proteomes" id="UP000053144"/>
    </source>
</evidence>
<feature type="region of interest" description="Disordered" evidence="1">
    <location>
        <begin position="1"/>
        <end position="24"/>
    </location>
</feature>
<reference evidence="3" key="1">
    <citation type="journal article" date="2015" name="Proc. Natl. Acad. Sci. U.S.A.">
        <title>Genome sequencing of adzuki bean (Vigna angularis) provides insight into high starch and low fat accumulation and domestication.</title>
        <authorList>
            <person name="Yang K."/>
            <person name="Tian Z."/>
            <person name="Chen C."/>
            <person name="Luo L."/>
            <person name="Zhao B."/>
            <person name="Wang Z."/>
            <person name="Yu L."/>
            <person name="Li Y."/>
            <person name="Sun Y."/>
            <person name="Li W."/>
            <person name="Chen Y."/>
            <person name="Li Y."/>
            <person name="Zhang Y."/>
            <person name="Ai D."/>
            <person name="Zhao J."/>
            <person name="Shang C."/>
            <person name="Ma Y."/>
            <person name="Wu B."/>
            <person name="Wang M."/>
            <person name="Gao L."/>
            <person name="Sun D."/>
            <person name="Zhang P."/>
            <person name="Guo F."/>
            <person name="Wang W."/>
            <person name="Li Y."/>
            <person name="Wang J."/>
            <person name="Varshney R.K."/>
            <person name="Wang J."/>
            <person name="Ling H.Q."/>
            <person name="Wan P."/>
        </authorList>
    </citation>
    <scope>NUCLEOTIDE SEQUENCE</scope>
    <source>
        <strain evidence="3">cv. Jingnong 6</strain>
    </source>
</reference>